<protein>
    <submittedName>
        <fullName evidence="1">Uncharacterized protein</fullName>
    </submittedName>
</protein>
<dbReference type="AlphaFoldDB" id="A0A6J4LCS5"/>
<evidence type="ECO:0000313" key="1">
    <source>
        <dbReference type="EMBL" id="CAA9329743.1"/>
    </source>
</evidence>
<proteinExistence type="predicted"/>
<name>A0A6J4LCS5_9HYPH</name>
<sequence length="53" mass="5488">MSAIDKPARLMSASLLSGARAFAVASGAKRLVAVPGNLKRFCQSEIGRGRLSA</sequence>
<accession>A0A6J4LCS5</accession>
<dbReference type="EMBL" id="CADCUC010000275">
    <property type="protein sequence ID" value="CAA9329743.1"/>
    <property type="molecule type" value="Genomic_DNA"/>
</dbReference>
<reference evidence="1" key="1">
    <citation type="submission" date="2020-02" db="EMBL/GenBank/DDBJ databases">
        <authorList>
            <person name="Meier V. D."/>
        </authorList>
    </citation>
    <scope>NUCLEOTIDE SEQUENCE</scope>
    <source>
        <strain evidence="1">AVDCRST_MAG90</strain>
    </source>
</reference>
<organism evidence="1">
    <name type="scientific">uncultured Microvirga sp</name>
    <dbReference type="NCBI Taxonomy" id="412392"/>
    <lineage>
        <taxon>Bacteria</taxon>
        <taxon>Pseudomonadati</taxon>
        <taxon>Pseudomonadota</taxon>
        <taxon>Alphaproteobacteria</taxon>
        <taxon>Hyphomicrobiales</taxon>
        <taxon>Methylobacteriaceae</taxon>
        <taxon>Microvirga</taxon>
        <taxon>environmental samples</taxon>
    </lineage>
</organism>
<gene>
    <name evidence="1" type="ORF">AVDCRST_MAG90-1425</name>
</gene>